<dbReference type="Proteomes" id="UP000561459">
    <property type="component" value="Unassembled WGS sequence"/>
</dbReference>
<keyword evidence="4" id="KW-1185">Reference proteome</keyword>
<sequence>MKTTLVALLVGASLLGGCNLAPKYIRPAGAAPESFPQGGAYPAPRPAAPADIALVGWRDFFSDPRLASVIETGLANNRDLRIAAANVLQARAQFRAQRANQLPAVNASGSATYTNFPQGAIGGGAGAGTGGGAVGGGVGGGAGGVVGGNTATSTDISIYSANVGISAFELDLFGRLQNLSRAAQEQYFATEEAARTARISLIAEIGTAWTTMASDQEQLRIARETLKTFQQTLDLTRAQFRIGVASELESRQAETNFEGARSDVATLTARIAQDQNALNLLVGTTVPAELLPGPLGAGDVTRDSLPSDLSSAVLLKRPDVLQAEHQLIAQNANIGAARAAFFPQISLTGTLGTIGTALGNLFRSGSYTYNAAPSIGLPIFDGGRNRANLDYAKASQQAAVATYEKTIQTAFREVADALAQRGTIVQQIDAQSRRTEAARVAARLSEARYRAGVDSFLTSLDAQRSSYAAQQQLASARLARITNLIELYRSLGGGLQ</sequence>
<protein>
    <submittedName>
        <fullName evidence="3">Multidrug efflux system outer membrane protein</fullName>
    </submittedName>
</protein>
<keyword evidence="2" id="KW-0472">Membrane</keyword>
<organism evidence="3 4">
    <name type="scientific">Novosphingobium fluoreni</name>
    <dbReference type="NCBI Taxonomy" id="1391222"/>
    <lineage>
        <taxon>Bacteria</taxon>
        <taxon>Pseudomonadati</taxon>
        <taxon>Pseudomonadota</taxon>
        <taxon>Alphaproteobacteria</taxon>
        <taxon>Sphingomonadales</taxon>
        <taxon>Sphingomonadaceae</taxon>
        <taxon>Novosphingobium</taxon>
    </lineage>
</organism>
<evidence type="ECO:0000313" key="4">
    <source>
        <dbReference type="Proteomes" id="UP000561459"/>
    </source>
</evidence>
<dbReference type="SUPFAM" id="SSF56954">
    <property type="entry name" value="Outer membrane efflux proteins (OEP)"/>
    <property type="match status" value="1"/>
</dbReference>
<reference evidence="3 4" key="1">
    <citation type="submission" date="2020-08" db="EMBL/GenBank/DDBJ databases">
        <title>Genomic Encyclopedia of Type Strains, Phase IV (KMG-IV): sequencing the most valuable type-strain genomes for metagenomic binning, comparative biology and taxonomic classification.</title>
        <authorList>
            <person name="Goeker M."/>
        </authorList>
    </citation>
    <scope>NUCLEOTIDE SEQUENCE [LARGE SCALE GENOMIC DNA]</scope>
    <source>
        <strain evidence="3 4">DSM 27568</strain>
    </source>
</reference>
<dbReference type="Gene3D" id="1.20.1600.10">
    <property type="entry name" value="Outer membrane efflux proteins (OEP)"/>
    <property type="match status" value="1"/>
</dbReference>
<evidence type="ECO:0000256" key="1">
    <source>
        <dbReference type="ARBA" id="ARBA00007613"/>
    </source>
</evidence>
<dbReference type="GO" id="GO:0005886">
    <property type="term" value="C:plasma membrane"/>
    <property type="evidence" value="ECO:0007669"/>
    <property type="project" value="UniProtKB-SubCell"/>
</dbReference>
<keyword evidence="2" id="KW-0812">Transmembrane</keyword>
<evidence type="ECO:0000256" key="2">
    <source>
        <dbReference type="RuleBase" id="RU362097"/>
    </source>
</evidence>
<keyword evidence="2" id="KW-0564">Palmitate</keyword>
<dbReference type="EMBL" id="JACIDY010000001">
    <property type="protein sequence ID" value="MBB3938652.1"/>
    <property type="molecule type" value="Genomic_DNA"/>
</dbReference>
<dbReference type="InterPro" id="IPR010131">
    <property type="entry name" value="MdtP/NodT-like"/>
</dbReference>
<dbReference type="NCBIfam" id="TIGR01845">
    <property type="entry name" value="outer_NodT"/>
    <property type="match status" value="1"/>
</dbReference>
<comment type="caution">
    <text evidence="3">The sequence shown here is derived from an EMBL/GenBank/DDBJ whole genome shotgun (WGS) entry which is preliminary data.</text>
</comment>
<dbReference type="AlphaFoldDB" id="A0A7W6C571"/>
<accession>A0A7W6C571</accession>
<keyword evidence="2" id="KW-1134">Transmembrane beta strand</keyword>
<comment type="subcellular location">
    <subcellularLocation>
        <location evidence="2">Cell membrane</location>
        <topology evidence="2">Lipid-anchor</topology>
    </subcellularLocation>
</comment>
<dbReference type="Pfam" id="PF02321">
    <property type="entry name" value="OEP"/>
    <property type="match status" value="2"/>
</dbReference>
<dbReference type="Gene3D" id="2.20.200.10">
    <property type="entry name" value="Outer membrane efflux proteins (OEP)"/>
    <property type="match status" value="1"/>
</dbReference>
<dbReference type="RefSeq" id="WP_183615557.1">
    <property type="nucleotide sequence ID" value="NZ_JACIDY010000001.1"/>
</dbReference>
<dbReference type="PROSITE" id="PS51257">
    <property type="entry name" value="PROKAR_LIPOPROTEIN"/>
    <property type="match status" value="1"/>
</dbReference>
<dbReference type="InterPro" id="IPR003423">
    <property type="entry name" value="OMP_efflux"/>
</dbReference>
<comment type="similarity">
    <text evidence="1 2">Belongs to the outer membrane factor (OMF) (TC 1.B.17) family.</text>
</comment>
<dbReference type="GO" id="GO:0015562">
    <property type="term" value="F:efflux transmembrane transporter activity"/>
    <property type="evidence" value="ECO:0007669"/>
    <property type="project" value="InterPro"/>
</dbReference>
<proteinExistence type="inferred from homology"/>
<dbReference type="PANTHER" id="PTHR30203:SF32">
    <property type="entry name" value="CATION EFFLUX SYSTEM PROTEIN CUSC"/>
    <property type="match status" value="1"/>
</dbReference>
<gene>
    <name evidence="3" type="ORF">GGR39_000281</name>
</gene>
<dbReference type="PANTHER" id="PTHR30203">
    <property type="entry name" value="OUTER MEMBRANE CATION EFFLUX PROTEIN"/>
    <property type="match status" value="1"/>
</dbReference>
<evidence type="ECO:0000313" key="3">
    <source>
        <dbReference type="EMBL" id="MBB3938652.1"/>
    </source>
</evidence>
<keyword evidence="2" id="KW-0449">Lipoprotein</keyword>
<name>A0A7W6C571_9SPHN</name>